<feature type="compositionally biased region" description="Basic residues" evidence="1">
    <location>
        <begin position="32"/>
        <end position="42"/>
    </location>
</feature>
<feature type="region of interest" description="Disordered" evidence="1">
    <location>
        <begin position="330"/>
        <end position="402"/>
    </location>
</feature>
<feature type="region of interest" description="Disordered" evidence="1">
    <location>
        <begin position="718"/>
        <end position="753"/>
    </location>
</feature>
<accession>A0A0N4XE69</accession>
<feature type="region of interest" description="Disordered" evidence="1">
    <location>
        <begin position="633"/>
        <end position="658"/>
    </location>
</feature>
<dbReference type="Proteomes" id="UP000271162">
    <property type="component" value="Unassembled WGS sequence"/>
</dbReference>
<sequence>NTEDITENPEAAGENPSESGEEGGIKNNVIAHHMHGLNRRTGKVSSTPGTPFERNHGREEGTRNPNTEDTTENPEAASEDPSESGDGDIKDNVIAPYMHSLNRRTGKISSTPETPSEGNQGREEGTRNPNTEDTTEDPEAAIENPSESDEEGDIKDNVVAPHMHSLNRRTGKVSSTPETPSEGNQGGEDGTGKQNTEDVTENPEAAGENPSESGEEGAAAIGSSQRGKASIDGSERGERENVAVQDFMIRPTVAKFFRRKATINSTREVYNKGSQGIVQGVWKGHATQKTETLETSNEPAEEIDQKRAVIVDNIIKPTVAKLFHRTITANSTSGSRPKGSEQSASNMSIGSSKSKMETRSQQNAEEEHRDEKGDAESITSANQMKLSRRTGEVASSSGADRRDFHAAQEAAKNLDILDLADKARTNVEQFEKSEVEHEKTDDQGNASTDRANFFRRTAEATSSSGVNTKNFLVKEGATNNSSLLDVANKTRTNVEQMERSEVPHEKTDTVNVTSTNQANFFRKTAKIDSNSEAYKEDPHVAHQATKNLSTLDVANVTRTSAEQVERSEVGHEKTDAVNVASTNQANLFRRTAKVSSFSETASEDFQKTGELTGNAGISEFNAHKAKTAIEHVDRSKYRHEETDVEDVTSTNQTKSIRGAGKVSSLLEASTEYSQGIENASSSASTHDDGFGTRLNLERHEGRKHRDGKIDSEMVRTRSQASLYHGSVKHESSSVVGTSDHQDVEKTTPKSSIDSIREISATEDSFEVVQGKGHGSNFNEIEDIVDDPTIEEIFLQRVSPSP</sequence>
<feature type="compositionally biased region" description="Basic and acidic residues" evidence="1">
    <location>
        <begin position="365"/>
        <end position="375"/>
    </location>
</feature>
<feature type="compositionally biased region" description="Basic and acidic residues" evidence="1">
    <location>
        <begin position="53"/>
        <end position="62"/>
    </location>
</feature>
<feature type="compositionally biased region" description="Basic and acidic residues" evidence="1">
    <location>
        <begin position="429"/>
        <end position="442"/>
    </location>
</feature>
<name>A0A0N4XE69_NIPBR</name>
<evidence type="ECO:0000313" key="4">
    <source>
        <dbReference type="WBParaSite" id="NBR_0000082101-mRNA-1"/>
    </source>
</evidence>
<feature type="compositionally biased region" description="Polar residues" evidence="1">
    <location>
        <begin position="107"/>
        <end position="119"/>
    </location>
</feature>
<evidence type="ECO:0000313" key="2">
    <source>
        <dbReference type="EMBL" id="VDL63855.1"/>
    </source>
</evidence>
<keyword evidence="3" id="KW-1185">Reference proteome</keyword>
<dbReference type="AlphaFoldDB" id="A0A0N4XE69"/>
<gene>
    <name evidence="2" type="ORF">NBR_LOCUS822</name>
</gene>
<feature type="compositionally biased region" description="Polar residues" evidence="1">
    <location>
        <begin position="172"/>
        <end position="183"/>
    </location>
</feature>
<feature type="compositionally biased region" description="Acidic residues" evidence="1">
    <location>
        <begin position="69"/>
        <end position="86"/>
    </location>
</feature>
<feature type="region of interest" description="Disordered" evidence="1">
    <location>
        <begin position="1"/>
        <end position="244"/>
    </location>
</feature>
<protein>
    <submittedName>
        <fullName evidence="4">cGMP-dependent protein kinase</fullName>
    </submittedName>
</protein>
<feature type="region of interest" description="Disordered" evidence="1">
    <location>
        <begin position="429"/>
        <end position="450"/>
    </location>
</feature>
<feature type="compositionally biased region" description="Polar residues" evidence="1">
    <location>
        <begin position="330"/>
        <end position="363"/>
    </location>
</feature>
<reference evidence="2 3" key="2">
    <citation type="submission" date="2018-11" db="EMBL/GenBank/DDBJ databases">
        <authorList>
            <consortium name="Pathogen Informatics"/>
        </authorList>
    </citation>
    <scope>NUCLEOTIDE SEQUENCE [LARGE SCALE GENOMIC DNA]</scope>
</reference>
<dbReference type="EMBL" id="UYSL01000473">
    <property type="protein sequence ID" value="VDL63855.1"/>
    <property type="molecule type" value="Genomic_DNA"/>
</dbReference>
<evidence type="ECO:0000256" key="1">
    <source>
        <dbReference type="SAM" id="MobiDB-lite"/>
    </source>
</evidence>
<feature type="compositionally biased region" description="Polar residues" evidence="1">
    <location>
        <begin position="673"/>
        <end position="684"/>
    </location>
</feature>
<feature type="region of interest" description="Disordered" evidence="1">
    <location>
        <begin position="673"/>
        <end position="693"/>
    </location>
</feature>
<organism evidence="4">
    <name type="scientific">Nippostrongylus brasiliensis</name>
    <name type="common">Rat hookworm</name>
    <dbReference type="NCBI Taxonomy" id="27835"/>
    <lineage>
        <taxon>Eukaryota</taxon>
        <taxon>Metazoa</taxon>
        <taxon>Ecdysozoa</taxon>
        <taxon>Nematoda</taxon>
        <taxon>Chromadorea</taxon>
        <taxon>Rhabditida</taxon>
        <taxon>Rhabditina</taxon>
        <taxon>Rhabditomorpha</taxon>
        <taxon>Strongyloidea</taxon>
        <taxon>Heligmosomidae</taxon>
        <taxon>Nippostrongylus</taxon>
    </lineage>
</organism>
<feature type="compositionally biased region" description="Acidic residues" evidence="1">
    <location>
        <begin position="133"/>
        <end position="153"/>
    </location>
</feature>
<dbReference type="WBParaSite" id="NBR_0000082101-mRNA-1">
    <property type="protein sequence ID" value="NBR_0000082101-mRNA-1"/>
    <property type="gene ID" value="NBR_0000082101"/>
</dbReference>
<reference evidence="4" key="1">
    <citation type="submission" date="2017-02" db="UniProtKB">
        <authorList>
            <consortium name="WormBaseParasite"/>
        </authorList>
    </citation>
    <scope>IDENTIFICATION</scope>
</reference>
<proteinExistence type="predicted"/>
<evidence type="ECO:0000313" key="3">
    <source>
        <dbReference type="Proteomes" id="UP000271162"/>
    </source>
</evidence>